<dbReference type="Pfam" id="PF23034">
    <property type="entry name" value="DUF7035"/>
    <property type="match status" value="1"/>
</dbReference>
<dbReference type="Proteomes" id="UP000001064">
    <property type="component" value="Unassembled WGS sequence"/>
</dbReference>
<gene>
    <name evidence="2" type="ORF">DICPUDRAFT_21623</name>
</gene>
<keyword evidence="3" id="KW-1185">Reference proteome</keyword>
<dbReference type="PANTHER" id="PTHR31378">
    <property type="entry name" value="EGF-LIKE DOMAIN-CONTAINING PROTEIN-RELATED-RELATED"/>
    <property type="match status" value="1"/>
</dbReference>
<sequence length="167" mass="18999">MQKSYYSSWNNSLNQFQIEFFVPANAPSGIIPFTIMSPTGDYIHSQFLQDDQQLRVTSKNVDVLGPIITSIKPFTVENMGIGWEIVISDPINGFLNGHFQIRGDIDSSVYNITLINNELIKGDIWNGTYKIFINLTSDPCFTQSYTIYSIELNDYQFIKSQFSKSPS</sequence>
<reference evidence="3" key="1">
    <citation type="journal article" date="2011" name="Genome Biol.">
        <title>Comparative genomics of the social amoebae Dictyostelium discoideum and Dictyostelium purpureum.</title>
        <authorList>
            <consortium name="US DOE Joint Genome Institute (JGI-PGF)"/>
            <person name="Sucgang R."/>
            <person name="Kuo A."/>
            <person name="Tian X."/>
            <person name="Salerno W."/>
            <person name="Parikh A."/>
            <person name="Feasley C.L."/>
            <person name="Dalin E."/>
            <person name="Tu H."/>
            <person name="Huang E."/>
            <person name="Barry K."/>
            <person name="Lindquist E."/>
            <person name="Shapiro H."/>
            <person name="Bruce D."/>
            <person name="Schmutz J."/>
            <person name="Salamov A."/>
            <person name="Fey P."/>
            <person name="Gaudet P."/>
            <person name="Anjard C."/>
            <person name="Babu M.M."/>
            <person name="Basu S."/>
            <person name="Bushmanova Y."/>
            <person name="van der Wel H."/>
            <person name="Katoh-Kurasawa M."/>
            <person name="Dinh C."/>
            <person name="Coutinho P.M."/>
            <person name="Saito T."/>
            <person name="Elias M."/>
            <person name="Schaap P."/>
            <person name="Kay R.R."/>
            <person name="Henrissat B."/>
            <person name="Eichinger L."/>
            <person name="Rivero F."/>
            <person name="Putnam N.H."/>
            <person name="West C.M."/>
            <person name="Loomis W.F."/>
            <person name="Chisholm R.L."/>
            <person name="Shaulsky G."/>
            <person name="Strassmann J.E."/>
            <person name="Queller D.C."/>
            <person name="Kuspa A."/>
            <person name="Grigoriev I.V."/>
        </authorList>
    </citation>
    <scope>NUCLEOTIDE SEQUENCE [LARGE SCALE GENOMIC DNA]</scope>
    <source>
        <strain evidence="3">QSDP1</strain>
    </source>
</reference>
<dbReference type="OrthoDB" id="22913at2759"/>
<feature type="domain" description="DUF7035" evidence="1">
    <location>
        <begin position="62"/>
        <end position="165"/>
    </location>
</feature>
<evidence type="ECO:0000259" key="1">
    <source>
        <dbReference type="Pfam" id="PF23034"/>
    </source>
</evidence>
<accession>F0ZQR5</accession>
<dbReference type="VEuPathDB" id="AmoebaDB:DICPUDRAFT_21623"/>
<dbReference type="InterPro" id="IPR055463">
    <property type="entry name" value="DUF7035"/>
</dbReference>
<evidence type="ECO:0000313" key="2">
    <source>
        <dbReference type="EMBL" id="EGC33715.1"/>
    </source>
</evidence>
<dbReference type="PANTHER" id="PTHR31378:SF29">
    <property type="entry name" value="EGF-LIKE DOMAIN-CONTAINING PROTEIN-RELATED"/>
    <property type="match status" value="1"/>
</dbReference>
<proteinExistence type="predicted"/>
<dbReference type="KEGG" id="dpp:DICPUDRAFT_21623"/>
<feature type="non-terminal residue" evidence="2">
    <location>
        <position position="167"/>
    </location>
</feature>
<dbReference type="AlphaFoldDB" id="F0ZQR5"/>
<dbReference type="EMBL" id="GL871129">
    <property type="protein sequence ID" value="EGC33715.1"/>
    <property type="molecule type" value="Genomic_DNA"/>
</dbReference>
<dbReference type="GeneID" id="10503096"/>
<evidence type="ECO:0000313" key="3">
    <source>
        <dbReference type="Proteomes" id="UP000001064"/>
    </source>
</evidence>
<name>F0ZQR5_DICPU</name>
<dbReference type="InParanoid" id="F0ZQR5"/>
<protein>
    <recommendedName>
        <fullName evidence="1">DUF7035 domain-containing protein</fullName>
    </recommendedName>
</protein>
<dbReference type="RefSeq" id="XP_003289754.1">
    <property type="nucleotide sequence ID" value="XM_003289706.1"/>
</dbReference>
<organism evidence="2 3">
    <name type="scientific">Dictyostelium purpureum</name>
    <name type="common">Slime mold</name>
    <dbReference type="NCBI Taxonomy" id="5786"/>
    <lineage>
        <taxon>Eukaryota</taxon>
        <taxon>Amoebozoa</taxon>
        <taxon>Evosea</taxon>
        <taxon>Eumycetozoa</taxon>
        <taxon>Dictyostelia</taxon>
        <taxon>Dictyosteliales</taxon>
        <taxon>Dictyosteliaceae</taxon>
        <taxon>Dictyostelium</taxon>
    </lineage>
</organism>